<dbReference type="Proteomes" id="UP000739538">
    <property type="component" value="Unassembled WGS sequence"/>
</dbReference>
<dbReference type="InterPro" id="IPR029068">
    <property type="entry name" value="Glyas_Bleomycin-R_OHBP_Dase"/>
</dbReference>
<evidence type="ECO:0000313" key="3">
    <source>
        <dbReference type="Proteomes" id="UP000739538"/>
    </source>
</evidence>
<organism evidence="2 3">
    <name type="scientific">Eiseniibacteriota bacterium</name>
    <dbReference type="NCBI Taxonomy" id="2212470"/>
    <lineage>
        <taxon>Bacteria</taxon>
        <taxon>Candidatus Eiseniibacteriota</taxon>
    </lineage>
</organism>
<evidence type="ECO:0000259" key="1">
    <source>
        <dbReference type="PROSITE" id="PS51819"/>
    </source>
</evidence>
<dbReference type="SUPFAM" id="SSF54593">
    <property type="entry name" value="Glyoxalase/Bleomycin resistance protein/Dihydroxybiphenyl dioxygenase"/>
    <property type="match status" value="1"/>
</dbReference>
<dbReference type="InterPro" id="IPR004360">
    <property type="entry name" value="Glyas_Fos-R_dOase_dom"/>
</dbReference>
<feature type="domain" description="VOC" evidence="1">
    <location>
        <begin position="5"/>
        <end position="119"/>
    </location>
</feature>
<evidence type="ECO:0000313" key="2">
    <source>
        <dbReference type="EMBL" id="MCA9757812.1"/>
    </source>
</evidence>
<dbReference type="Gene3D" id="3.10.180.10">
    <property type="entry name" value="2,3-Dihydroxybiphenyl 1,2-Dioxygenase, domain 1"/>
    <property type="match status" value="1"/>
</dbReference>
<protein>
    <submittedName>
        <fullName evidence="2">VOC family protein</fullName>
    </submittedName>
</protein>
<dbReference type="InterPro" id="IPR052164">
    <property type="entry name" value="Anthracycline_SecMetBiosynth"/>
</dbReference>
<dbReference type="InterPro" id="IPR037523">
    <property type="entry name" value="VOC_core"/>
</dbReference>
<reference evidence="2" key="1">
    <citation type="submission" date="2020-04" db="EMBL/GenBank/DDBJ databases">
        <authorList>
            <person name="Zhang T."/>
        </authorList>
    </citation>
    <scope>NUCLEOTIDE SEQUENCE</scope>
    <source>
        <strain evidence="2">HKST-UBA02</strain>
    </source>
</reference>
<proteinExistence type="predicted"/>
<name>A0A956NFF6_UNCEI</name>
<dbReference type="AlphaFoldDB" id="A0A956NFF6"/>
<dbReference type="PANTHER" id="PTHR33993">
    <property type="entry name" value="GLYOXALASE-RELATED"/>
    <property type="match status" value="1"/>
</dbReference>
<dbReference type="PROSITE" id="PS51819">
    <property type="entry name" value="VOC"/>
    <property type="match status" value="1"/>
</dbReference>
<gene>
    <name evidence="2" type="ORF">KDA27_18620</name>
</gene>
<reference evidence="2" key="2">
    <citation type="journal article" date="2021" name="Microbiome">
        <title>Successional dynamics and alternative stable states in a saline activated sludge microbial community over 9 years.</title>
        <authorList>
            <person name="Wang Y."/>
            <person name="Ye J."/>
            <person name="Ju F."/>
            <person name="Liu L."/>
            <person name="Boyd J.A."/>
            <person name="Deng Y."/>
            <person name="Parks D.H."/>
            <person name="Jiang X."/>
            <person name="Yin X."/>
            <person name="Woodcroft B.J."/>
            <person name="Tyson G.W."/>
            <person name="Hugenholtz P."/>
            <person name="Polz M.F."/>
            <person name="Zhang T."/>
        </authorList>
    </citation>
    <scope>NUCLEOTIDE SEQUENCE</scope>
    <source>
        <strain evidence="2">HKST-UBA02</strain>
    </source>
</reference>
<dbReference type="EMBL" id="JAGQHS010000122">
    <property type="protein sequence ID" value="MCA9757812.1"/>
    <property type="molecule type" value="Genomic_DNA"/>
</dbReference>
<sequence length="124" mass="13889">MARNPVIWWEINAKDGERLTEFYREVFEWDCPLDEGSGIWEVDSTGGRSGAISGGIFTGKGRLPYHRCLYVEVEDIEEMTRRVVAKGLPILQGPFEVGGGTQLAFFQDPEGHMIGLLQRAKDGE</sequence>
<accession>A0A956NFF6</accession>
<dbReference type="Pfam" id="PF00903">
    <property type="entry name" value="Glyoxalase"/>
    <property type="match status" value="1"/>
</dbReference>
<comment type="caution">
    <text evidence="2">The sequence shown here is derived from an EMBL/GenBank/DDBJ whole genome shotgun (WGS) entry which is preliminary data.</text>
</comment>